<evidence type="ECO:0000313" key="4">
    <source>
        <dbReference type="Proteomes" id="UP000235371"/>
    </source>
</evidence>
<dbReference type="Proteomes" id="UP000235371">
    <property type="component" value="Unassembled WGS sequence"/>
</dbReference>
<dbReference type="OrthoDB" id="3563651at2759"/>
<evidence type="ECO:0000256" key="2">
    <source>
        <dbReference type="SAM" id="Phobius"/>
    </source>
</evidence>
<accession>A0A2J6SFQ1</accession>
<evidence type="ECO:0000313" key="3">
    <source>
        <dbReference type="EMBL" id="PMD49602.1"/>
    </source>
</evidence>
<dbReference type="AlphaFoldDB" id="A0A2J6SFQ1"/>
<gene>
    <name evidence="3" type="ORF">K444DRAFT_638635</name>
</gene>
<dbReference type="RefSeq" id="XP_024726506.1">
    <property type="nucleotide sequence ID" value="XM_024884286.1"/>
</dbReference>
<keyword evidence="2" id="KW-0472">Membrane</keyword>
<dbReference type="InParanoid" id="A0A2J6SFQ1"/>
<organism evidence="3 4">
    <name type="scientific">Hyaloscypha bicolor E</name>
    <dbReference type="NCBI Taxonomy" id="1095630"/>
    <lineage>
        <taxon>Eukaryota</taxon>
        <taxon>Fungi</taxon>
        <taxon>Dikarya</taxon>
        <taxon>Ascomycota</taxon>
        <taxon>Pezizomycotina</taxon>
        <taxon>Leotiomycetes</taxon>
        <taxon>Helotiales</taxon>
        <taxon>Hyaloscyphaceae</taxon>
        <taxon>Hyaloscypha</taxon>
        <taxon>Hyaloscypha bicolor</taxon>
    </lineage>
</organism>
<keyword evidence="2" id="KW-0812">Transmembrane</keyword>
<keyword evidence="4" id="KW-1185">Reference proteome</keyword>
<feature type="transmembrane region" description="Helical" evidence="2">
    <location>
        <begin position="243"/>
        <end position="264"/>
    </location>
</feature>
<feature type="region of interest" description="Disordered" evidence="1">
    <location>
        <begin position="272"/>
        <end position="308"/>
    </location>
</feature>
<reference evidence="3 4" key="1">
    <citation type="submission" date="2016-04" db="EMBL/GenBank/DDBJ databases">
        <title>A degradative enzymes factory behind the ericoid mycorrhizal symbiosis.</title>
        <authorList>
            <consortium name="DOE Joint Genome Institute"/>
            <person name="Martino E."/>
            <person name="Morin E."/>
            <person name="Grelet G."/>
            <person name="Kuo A."/>
            <person name="Kohler A."/>
            <person name="Daghino S."/>
            <person name="Barry K."/>
            <person name="Choi C."/>
            <person name="Cichocki N."/>
            <person name="Clum A."/>
            <person name="Copeland A."/>
            <person name="Hainaut M."/>
            <person name="Haridas S."/>
            <person name="Labutti K."/>
            <person name="Lindquist E."/>
            <person name="Lipzen A."/>
            <person name="Khouja H.-R."/>
            <person name="Murat C."/>
            <person name="Ohm R."/>
            <person name="Olson A."/>
            <person name="Spatafora J."/>
            <person name="Veneault-Fourrey C."/>
            <person name="Henrissat B."/>
            <person name="Grigoriev I."/>
            <person name="Martin F."/>
            <person name="Perotto S."/>
        </authorList>
    </citation>
    <scope>NUCLEOTIDE SEQUENCE [LARGE SCALE GENOMIC DNA]</scope>
    <source>
        <strain evidence="3 4">E</strain>
    </source>
</reference>
<sequence length="346" mass="36679">MAFTTTSSPVSSFGQLTTIFTPPATCLDNCYGGGLSILQAELGYDQFHGLWHTECFPPNHNPNRSIDPVGWYSPGVCPSGYSAALVSTTTESALESQYSSDGFSISSIADETTVWCCPAGYSMPWPGIIGCSSLAENIVVTSCSDNSYTRTTTQNPSLGPVTFWTCESDKTISTSASVLPAYADPIYVKYRPSDLPVLQKVSPTWGEWANAKATVTGATSSSGAQTGSASSISSGGLSQDAKIAIGVTIPVVVISLVLGAFVVMRWHRKGPHSSLAREPGLGVEKPELDGQRVPGSTGERKELSGTQENVIIPTHIPELHGESYQPQPVEIDGLHSNLVSELDRAR</sequence>
<proteinExistence type="predicted"/>
<dbReference type="GeneID" id="36592363"/>
<keyword evidence="2" id="KW-1133">Transmembrane helix</keyword>
<dbReference type="EMBL" id="KZ613920">
    <property type="protein sequence ID" value="PMD49602.1"/>
    <property type="molecule type" value="Genomic_DNA"/>
</dbReference>
<protein>
    <submittedName>
        <fullName evidence="3">Uncharacterized protein</fullName>
    </submittedName>
</protein>
<name>A0A2J6SFQ1_9HELO</name>
<evidence type="ECO:0000256" key="1">
    <source>
        <dbReference type="SAM" id="MobiDB-lite"/>
    </source>
</evidence>